<keyword evidence="4" id="KW-1185">Reference proteome</keyword>
<proteinExistence type="predicted"/>
<feature type="chain" id="PRO_5045361256" evidence="2">
    <location>
        <begin position="22"/>
        <end position="122"/>
    </location>
</feature>
<evidence type="ECO:0000313" key="4">
    <source>
        <dbReference type="Proteomes" id="UP000661112"/>
    </source>
</evidence>
<evidence type="ECO:0000256" key="2">
    <source>
        <dbReference type="SAM" id="SignalP"/>
    </source>
</evidence>
<name>A0ABR8CXS8_9NOST</name>
<dbReference type="RefSeq" id="WP_190466344.1">
    <property type="nucleotide sequence ID" value="NZ_JACJSG010000002.1"/>
</dbReference>
<evidence type="ECO:0000256" key="1">
    <source>
        <dbReference type="SAM" id="MobiDB-lite"/>
    </source>
</evidence>
<gene>
    <name evidence="3" type="ORF">H6G83_02365</name>
</gene>
<sequence>MKLIAILAAVNTLLVSEAVIANNHQHQQSFDGTLRIGKQYSYIFYFGEQSGDTVVYFFQTNSAVGRKIRSVCRNNRYCSATGSLQIQNSHQIPKGIPESTSGTYRVTSVSATSSRSQTSNRR</sequence>
<feature type="region of interest" description="Disordered" evidence="1">
    <location>
        <begin position="89"/>
        <end position="122"/>
    </location>
</feature>
<keyword evidence="2" id="KW-0732">Signal</keyword>
<accession>A0ABR8CXS8</accession>
<protein>
    <submittedName>
        <fullName evidence="3">Uncharacterized protein</fullName>
    </submittedName>
</protein>
<reference evidence="3 4" key="1">
    <citation type="journal article" date="2020" name="ISME J.">
        <title>Comparative genomics reveals insights into cyanobacterial evolution and habitat adaptation.</title>
        <authorList>
            <person name="Chen M.Y."/>
            <person name="Teng W.K."/>
            <person name="Zhao L."/>
            <person name="Hu C.X."/>
            <person name="Zhou Y.K."/>
            <person name="Han B.P."/>
            <person name="Song L.R."/>
            <person name="Shu W.S."/>
        </authorList>
    </citation>
    <scope>NUCLEOTIDE SEQUENCE [LARGE SCALE GENOMIC DNA]</scope>
    <source>
        <strain evidence="3 4">FACHB-119</strain>
    </source>
</reference>
<dbReference type="EMBL" id="JACJSG010000002">
    <property type="protein sequence ID" value="MBD2499471.1"/>
    <property type="molecule type" value="Genomic_DNA"/>
</dbReference>
<feature type="compositionally biased region" description="Low complexity" evidence="1">
    <location>
        <begin position="103"/>
        <end position="122"/>
    </location>
</feature>
<dbReference type="Proteomes" id="UP000661112">
    <property type="component" value="Unassembled WGS sequence"/>
</dbReference>
<evidence type="ECO:0000313" key="3">
    <source>
        <dbReference type="EMBL" id="MBD2499471.1"/>
    </source>
</evidence>
<feature type="signal peptide" evidence="2">
    <location>
        <begin position="1"/>
        <end position="21"/>
    </location>
</feature>
<comment type="caution">
    <text evidence="3">The sequence shown here is derived from an EMBL/GenBank/DDBJ whole genome shotgun (WGS) entry which is preliminary data.</text>
</comment>
<organism evidence="3 4">
    <name type="scientific">Anabaena azotica FACHB-119</name>
    <dbReference type="NCBI Taxonomy" id="947527"/>
    <lineage>
        <taxon>Bacteria</taxon>
        <taxon>Bacillati</taxon>
        <taxon>Cyanobacteriota</taxon>
        <taxon>Cyanophyceae</taxon>
        <taxon>Nostocales</taxon>
        <taxon>Nostocaceae</taxon>
        <taxon>Anabaena</taxon>
        <taxon>Anabaena azotica</taxon>
    </lineage>
</organism>